<feature type="domain" description="Major facilitator superfamily (MFS) profile" evidence="6">
    <location>
        <begin position="1"/>
        <end position="201"/>
    </location>
</feature>
<evidence type="ECO:0000256" key="1">
    <source>
        <dbReference type="ARBA" id="ARBA00004141"/>
    </source>
</evidence>
<reference evidence="7 8" key="1">
    <citation type="submission" date="2020-02" db="EMBL/GenBank/DDBJ databases">
        <authorList>
            <person name="Ferguson B K."/>
        </authorList>
    </citation>
    <scope>NUCLEOTIDE SEQUENCE [LARGE SCALE GENOMIC DNA]</scope>
</reference>
<evidence type="ECO:0000256" key="2">
    <source>
        <dbReference type="ARBA" id="ARBA00022692"/>
    </source>
</evidence>
<dbReference type="InterPro" id="IPR050549">
    <property type="entry name" value="MFS_Trehalose_Transporter"/>
</dbReference>
<proteinExistence type="predicted"/>
<organism evidence="7 8">
    <name type="scientific">Nesidiocoris tenuis</name>
    <dbReference type="NCBI Taxonomy" id="355587"/>
    <lineage>
        <taxon>Eukaryota</taxon>
        <taxon>Metazoa</taxon>
        <taxon>Ecdysozoa</taxon>
        <taxon>Arthropoda</taxon>
        <taxon>Hexapoda</taxon>
        <taxon>Insecta</taxon>
        <taxon>Pterygota</taxon>
        <taxon>Neoptera</taxon>
        <taxon>Paraneoptera</taxon>
        <taxon>Hemiptera</taxon>
        <taxon>Heteroptera</taxon>
        <taxon>Panheteroptera</taxon>
        <taxon>Cimicomorpha</taxon>
        <taxon>Miridae</taxon>
        <taxon>Dicyphina</taxon>
        <taxon>Nesidiocoris</taxon>
    </lineage>
</organism>
<dbReference type="PANTHER" id="PTHR48021">
    <property type="match status" value="1"/>
</dbReference>
<feature type="transmembrane region" description="Helical" evidence="5">
    <location>
        <begin position="146"/>
        <end position="166"/>
    </location>
</feature>
<dbReference type="PANTHER" id="PTHR48021:SF1">
    <property type="entry name" value="GH07001P-RELATED"/>
    <property type="match status" value="1"/>
</dbReference>
<gene>
    <name evidence="7" type="ORF">NTEN_LOCUS5144</name>
</gene>
<evidence type="ECO:0000259" key="6">
    <source>
        <dbReference type="PROSITE" id="PS50850"/>
    </source>
</evidence>
<comment type="subcellular location">
    <subcellularLocation>
        <location evidence="1">Membrane</location>
        <topology evidence="1">Multi-pass membrane protein</topology>
    </subcellularLocation>
</comment>
<sequence length="231" mass="25635">MPESPYWLLSKNRTAAAGRSLAWLRGYPSSDSASVTDELDRLEESVREDMRNVRSYRDLFATPGNRKGLLIVQMLALIQRMSGCTLAMFSAGLWFYLNSKTTIDVSNCHWIPFASFVVYGIFFCFGLGPIASTVQGEYFPQSIKGLASGVTSLVLAATSFVMNKIYHSIALTWGMHLNYFIFAGASLVGAIFVVTVVIETKGKTFQEIQEKLNSGARRPEARYSKAPVQEL</sequence>
<evidence type="ECO:0000256" key="5">
    <source>
        <dbReference type="SAM" id="Phobius"/>
    </source>
</evidence>
<dbReference type="Pfam" id="PF00083">
    <property type="entry name" value="Sugar_tr"/>
    <property type="match status" value="1"/>
</dbReference>
<dbReference type="InterPro" id="IPR005828">
    <property type="entry name" value="MFS_sugar_transport-like"/>
</dbReference>
<dbReference type="InterPro" id="IPR036259">
    <property type="entry name" value="MFS_trans_sf"/>
</dbReference>
<protein>
    <recommendedName>
        <fullName evidence="6">Major facilitator superfamily (MFS) profile domain-containing protein</fullName>
    </recommendedName>
</protein>
<keyword evidence="3 5" id="KW-1133">Transmembrane helix</keyword>
<feature type="transmembrane region" description="Helical" evidence="5">
    <location>
        <begin position="75"/>
        <end position="97"/>
    </location>
</feature>
<dbReference type="SUPFAM" id="SSF103473">
    <property type="entry name" value="MFS general substrate transporter"/>
    <property type="match status" value="1"/>
</dbReference>
<dbReference type="PROSITE" id="PS50850">
    <property type="entry name" value="MFS"/>
    <property type="match status" value="1"/>
</dbReference>
<evidence type="ECO:0000313" key="8">
    <source>
        <dbReference type="Proteomes" id="UP000479000"/>
    </source>
</evidence>
<keyword evidence="8" id="KW-1185">Reference proteome</keyword>
<accession>A0A6H5G7R1</accession>
<feature type="transmembrane region" description="Helical" evidence="5">
    <location>
        <begin position="178"/>
        <end position="198"/>
    </location>
</feature>
<evidence type="ECO:0000256" key="4">
    <source>
        <dbReference type="ARBA" id="ARBA00023136"/>
    </source>
</evidence>
<keyword evidence="4 5" id="KW-0472">Membrane</keyword>
<dbReference type="GO" id="GO:0016020">
    <property type="term" value="C:membrane"/>
    <property type="evidence" value="ECO:0007669"/>
    <property type="project" value="UniProtKB-SubCell"/>
</dbReference>
<dbReference type="Proteomes" id="UP000479000">
    <property type="component" value="Unassembled WGS sequence"/>
</dbReference>
<dbReference type="Gene3D" id="1.20.1250.20">
    <property type="entry name" value="MFS general substrate transporter like domains"/>
    <property type="match status" value="2"/>
</dbReference>
<name>A0A6H5G7R1_9HEMI</name>
<dbReference type="GO" id="GO:0022857">
    <property type="term" value="F:transmembrane transporter activity"/>
    <property type="evidence" value="ECO:0007669"/>
    <property type="project" value="InterPro"/>
</dbReference>
<keyword evidence="2 5" id="KW-0812">Transmembrane</keyword>
<dbReference type="InterPro" id="IPR020846">
    <property type="entry name" value="MFS_dom"/>
</dbReference>
<evidence type="ECO:0000313" key="7">
    <source>
        <dbReference type="EMBL" id="CAA9998861.1"/>
    </source>
</evidence>
<dbReference type="AlphaFoldDB" id="A0A6H5G7R1"/>
<evidence type="ECO:0000256" key="3">
    <source>
        <dbReference type="ARBA" id="ARBA00022989"/>
    </source>
</evidence>
<dbReference type="EMBL" id="CADCXU010007491">
    <property type="protein sequence ID" value="CAA9998861.1"/>
    <property type="molecule type" value="Genomic_DNA"/>
</dbReference>
<feature type="transmembrane region" description="Helical" evidence="5">
    <location>
        <begin position="109"/>
        <end position="134"/>
    </location>
</feature>
<dbReference type="OrthoDB" id="4142200at2759"/>